<name>A0A8R1XXD6_ONCVO</name>
<dbReference type="EMBL" id="CMVM020000161">
    <property type="status" value="NOT_ANNOTATED_CDS"/>
    <property type="molecule type" value="Genomic_DNA"/>
</dbReference>
<sequence>MLGATTLKVDGVGKARKWNRINLRMQLTWEKKCRSPGSKIIAVSFQLLFLLKQDENMTSSNQLEQENKISYCEDNVAHCILAINKITVGLICNNSIDG</sequence>
<dbReference type="AlphaFoldDB" id="A0A8R1XXD6"/>
<reference evidence="1" key="2">
    <citation type="submission" date="2022-06" db="UniProtKB">
        <authorList>
            <consortium name="EnsemblMetazoa"/>
        </authorList>
    </citation>
    <scope>IDENTIFICATION</scope>
</reference>
<evidence type="ECO:0000313" key="1">
    <source>
        <dbReference type="EnsemblMetazoa" id="OVOC5759.1"/>
    </source>
</evidence>
<proteinExistence type="predicted"/>
<reference evidence="2" key="1">
    <citation type="submission" date="2013-10" db="EMBL/GenBank/DDBJ databases">
        <title>Genome sequencing of Onchocerca volvulus.</title>
        <authorList>
            <person name="Cotton J."/>
            <person name="Tsai J."/>
            <person name="Stanley E."/>
            <person name="Tracey A."/>
            <person name="Holroyd N."/>
            <person name="Lustigman S."/>
            <person name="Berriman M."/>
        </authorList>
    </citation>
    <scope>NUCLEOTIDE SEQUENCE</scope>
</reference>
<dbReference type="EnsemblMetazoa" id="OVOC5759.1">
    <property type="protein sequence ID" value="OVOC5759.1"/>
    <property type="gene ID" value="WBGene00242568"/>
</dbReference>
<evidence type="ECO:0000313" key="2">
    <source>
        <dbReference type="Proteomes" id="UP000024404"/>
    </source>
</evidence>
<dbReference type="Proteomes" id="UP000024404">
    <property type="component" value="Unassembled WGS sequence"/>
</dbReference>
<protein>
    <submittedName>
        <fullName evidence="1">Uncharacterized protein</fullName>
    </submittedName>
</protein>
<keyword evidence="2" id="KW-1185">Reference proteome</keyword>
<accession>A0A8R1XXD6</accession>
<organism evidence="1 2">
    <name type="scientific">Onchocerca volvulus</name>
    <dbReference type="NCBI Taxonomy" id="6282"/>
    <lineage>
        <taxon>Eukaryota</taxon>
        <taxon>Metazoa</taxon>
        <taxon>Ecdysozoa</taxon>
        <taxon>Nematoda</taxon>
        <taxon>Chromadorea</taxon>
        <taxon>Rhabditida</taxon>
        <taxon>Spirurina</taxon>
        <taxon>Spiruromorpha</taxon>
        <taxon>Filarioidea</taxon>
        <taxon>Onchocercidae</taxon>
        <taxon>Onchocerca</taxon>
    </lineage>
</organism>